<sequence length="54" mass="6239">MSRALETKFTTSLKATLNMFSSLLPLHLLLVNYAFFVTPYSLLVSRRCSRRMGR</sequence>
<organism evidence="2 3">
    <name type="scientific">Rosa chinensis</name>
    <name type="common">China rose</name>
    <dbReference type="NCBI Taxonomy" id="74649"/>
    <lineage>
        <taxon>Eukaryota</taxon>
        <taxon>Viridiplantae</taxon>
        <taxon>Streptophyta</taxon>
        <taxon>Embryophyta</taxon>
        <taxon>Tracheophyta</taxon>
        <taxon>Spermatophyta</taxon>
        <taxon>Magnoliopsida</taxon>
        <taxon>eudicotyledons</taxon>
        <taxon>Gunneridae</taxon>
        <taxon>Pentapetalae</taxon>
        <taxon>rosids</taxon>
        <taxon>fabids</taxon>
        <taxon>Rosales</taxon>
        <taxon>Rosaceae</taxon>
        <taxon>Rosoideae</taxon>
        <taxon>Rosoideae incertae sedis</taxon>
        <taxon>Rosa</taxon>
    </lineage>
</organism>
<keyword evidence="1" id="KW-0472">Membrane</keyword>
<evidence type="ECO:0000256" key="1">
    <source>
        <dbReference type="SAM" id="Phobius"/>
    </source>
</evidence>
<keyword evidence="1" id="KW-0812">Transmembrane</keyword>
<proteinExistence type="predicted"/>
<dbReference type="Proteomes" id="UP000238479">
    <property type="component" value="Chromosome 2"/>
</dbReference>
<evidence type="ECO:0000313" key="2">
    <source>
        <dbReference type="EMBL" id="PRQ52687.1"/>
    </source>
</evidence>
<protein>
    <submittedName>
        <fullName evidence="2">Uncharacterized protein</fullName>
    </submittedName>
</protein>
<comment type="caution">
    <text evidence="2">The sequence shown here is derived from an EMBL/GenBank/DDBJ whole genome shotgun (WGS) entry which is preliminary data.</text>
</comment>
<keyword evidence="1" id="KW-1133">Transmembrane helix</keyword>
<reference evidence="2 3" key="1">
    <citation type="journal article" date="2018" name="Nat. Genet.">
        <title>The Rosa genome provides new insights in the design of modern roses.</title>
        <authorList>
            <person name="Bendahmane M."/>
        </authorList>
    </citation>
    <scope>NUCLEOTIDE SEQUENCE [LARGE SCALE GENOMIC DNA]</scope>
    <source>
        <strain evidence="3">cv. Old Blush</strain>
    </source>
</reference>
<accession>A0A2P6S1X7</accession>
<dbReference type="Gramene" id="PRQ52687">
    <property type="protein sequence ID" value="PRQ52687"/>
    <property type="gene ID" value="RchiOBHm_Chr2g0158161"/>
</dbReference>
<name>A0A2P6S1X7_ROSCH</name>
<dbReference type="AlphaFoldDB" id="A0A2P6S1X7"/>
<evidence type="ECO:0000313" key="3">
    <source>
        <dbReference type="Proteomes" id="UP000238479"/>
    </source>
</evidence>
<gene>
    <name evidence="2" type="ORF">RchiOBHm_Chr2g0158161</name>
</gene>
<dbReference type="EMBL" id="PDCK01000040">
    <property type="protein sequence ID" value="PRQ52687.1"/>
    <property type="molecule type" value="Genomic_DNA"/>
</dbReference>
<keyword evidence="3" id="KW-1185">Reference proteome</keyword>
<feature type="transmembrane region" description="Helical" evidence="1">
    <location>
        <begin position="20"/>
        <end position="44"/>
    </location>
</feature>